<dbReference type="SUPFAM" id="SSF53756">
    <property type="entry name" value="UDP-Glycosyltransferase/glycogen phosphorylase"/>
    <property type="match status" value="1"/>
</dbReference>
<dbReference type="Pfam" id="PF13439">
    <property type="entry name" value="Glyco_transf_4"/>
    <property type="match status" value="1"/>
</dbReference>
<reference evidence="3" key="1">
    <citation type="submission" date="2023-08" db="EMBL/GenBank/DDBJ databases">
        <title>Dental plaque isolates bound by oral lectin ZG16B.</title>
        <authorList>
            <person name="Ghosh S."/>
        </authorList>
    </citation>
    <scope>NUCLEOTIDE SEQUENCE</scope>
    <source>
        <strain evidence="3">DP3_5B</strain>
    </source>
</reference>
<dbReference type="InterPro" id="IPR001296">
    <property type="entry name" value="Glyco_trans_1"/>
</dbReference>
<name>A0AAW6B277_9BACL</name>
<feature type="domain" description="Glycosyltransferase subfamily 4-like N-terminal" evidence="2">
    <location>
        <begin position="14"/>
        <end position="176"/>
    </location>
</feature>
<dbReference type="PANTHER" id="PTHR45947:SF3">
    <property type="entry name" value="SULFOQUINOVOSYL TRANSFERASE SQD2"/>
    <property type="match status" value="1"/>
</dbReference>
<dbReference type="PANTHER" id="PTHR45947">
    <property type="entry name" value="SULFOQUINOVOSYL TRANSFERASE SQD2"/>
    <property type="match status" value="1"/>
</dbReference>
<evidence type="ECO:0000313" key="3">
    <source>
        <dbReference type="EMBL" id="MDB6185306.1"/>
    </source>
</evidence>
<dbReference type="Gene3D" id="3.40.50.2000">
    <property type="entry name" value="Glycogen Phosphorylase B"/>
    <property type="match status" value="2"/>
</dbReference>
<dbReference type="Proteomes" id="UP001212217">
    <property type="component" value="Unassembled WGS sequence"/>
</dbReference>
<evidence type="ECO:0000259" key="1">
    <source>
        <dbReference type="Pfam" id="PF00534"/>
    </source>
</evidence>
<evidence type="ECO:0000259" key="2">
    <source>
        <dbReference type="Pfam" id="PF13439"/>
    </source>
</evidence>
<dbReference type="InterPro" id="IPR028098">
    <property type="entry name" value="Glyco_trans_4-like_N"/>
</dbReference>
<comment type="caution">
    <text evidence="3">The sequence shown here is derived from an EMBL/GenBank/DDBJ whole genome shotgun (WGS) entry which is preliminary data.</text>
</comment>
<dbReference type="Pfam" id="PF00534">
    <property type="entry name" value="Glycos_transf_1"/>
    <property type="match status" value="1"/>
</dbReference>
<organism evidence="3 4">
    <name type="scientific">Gemella haemolysans</name>
    <dbReference type="NCBI Taxonomy" id="1379"/>
    <lineage>
        <taxon>Bacteria</taxon>
        <taxon>Bacillati</taxon>
        <taxon>Bacillota</taxon>
        <taxon>Bacilli</taxon>
        <taxon>Bacillales</taxon>
        <taxon>Gemellaceae</taxon>
        <taxon>Gemella</taxon>
    </lineage>
</organism>
<dbReference type="RefSeq" id="WP_271986774.1">
    <property type="nucleotide sequence ID" value="NZ_JAQMFS010000010.1"/>
</dbReference>
<dbReference type="CDD" id="cd03812">
    <property type="entry name" value="GT4_CapH-like"/>
    <property type="match status" value="1"/>
</dbReference>
<dbReference type="AlphaFoldDB" id="A0AAW6B277"/>
<proteinExistence type="predicted"/>
<dbReference type="GO" id="GO:0016757">
    <property type="term" value="F:glycosyltransferase activity"/>
    <property type="evidence" value="ECO:0007669"/>
    <property type="project" value="InterPro"/>
</dbReference>
<protein>
    <submittedName>
        <fullName evidence="3">Glycosyltransferase family 1 protein</fullName>
    </submittedName>
</protein>
<sequence>MYKILVFGMTNNRGGMESVIKNFFTYMDKDKFHLDFVCTREGEIGFKEDFDRLSKSPIQYHRVPRRREQPVRYKKALEKVFKEGNYDAVWINALMIVNLGNMKMAKKYGVKKIILHSHNAKTTAKQFSNLVHDVTKQFVHHYATDFWSCSKQATEWMFPKKIHDKVKWIPNAIDIDKFIFNEEKRIKLRKEFNITDEEFIIGNVARIDYQKNQEFIIDVFSEFTKRKDKTRLFLVGGGDTSSLELQATELGIRDKVEFLGMRSDVEDLCSMFDFFIFPSRFEGLGVALLEAQANGIPILASDVIPPEVIVNSNYYYLSLNDSPIKWAEKILELHQEKRIDTNIVKNNLIEKGFDLVSETKKIENILLDK</sequence>
<evidence type="ECO:0000313" key="4">
    <source>
        <dbReference type="Proteomes" id="UP001212217"/>
    </source>
</evidence>
<dbReference type="InterPro" id="IPR050194">
    <property type="entry name" value="Glycosyltransferase_grp1"/>
</dbReference>
<gene>
    <name evidence="3" type="ORF">PNO30_00720</name>
</gene>
<accession>A0AAW6B277</accession>
<feature type="domain" description="Glycosyl transferase family 1" evidence="1">
    <location>
        <begin position="186"/>
        <end position="346"/>
    </location>
</feature>
<dbReference type="EMBL" id="JAQMFS010000010">
    <property type="protein sequence ID" value="MDB6185306.1"/>
    <property type="molecule type" value="Genomic_DNA"/>
</dbReference>